<sequence>MYLDSARESLEEEMEWIGPAKRRTNSRFTMGFGKRGLNKQFTMGFGKRLDNENEQGEFCYMFCNAKSNIRVHI</sequence>
<reference evidence="2" key="1">
    <citation type="submission" date="2016-11" db="UniProtKB">
        <authorList>
            <consortium name="WormBaseParasite"/>
        </authorList>
    </citation>
    <scope>IDENTIFICATION</scope>
</reference>
<organism evidence="1 2">
    <name type="scientific">Heterorhabditis bacteriophora</name>
    <name type="common">Entomopathogenic nematode worm</name>
    <dbReference type="NCBI Taxonomy" id="37862"/>
    <lineage>
        <taxon>Eukaryota</taxon>
        <taxon>Metazoa</taxon>
        <taxon>Ecdysozoa</taxon>
        <taxon>Nematoda</taxon>
        <taxon>Chromadorea</taxon>
        <taxon>Rhabditida</taxon>
        <taxon>Rhabditina</taxon>
        <taxon>Rhabditomorpha</taxon>
        <taxon>Strongyloidea</taxon>
        <taxon>Heterorhabditidae</taxon>
        <taxon>Heterorhabditis</taxon>
    </lineage>
</organism>
<dbReference type="AlphaFoldDB" id="A0A1I7XQZ5"/>
<dbReference type="WBParaSite" id="Hba_19953">
    <property type="protein sequence ID" value="Hba_19953"/>
    <property type="gene ID" value="Hba_19953"/>
</dbReference>
<proteinExistence type="predicted"/>
<name>A0A1I7XQZ5_HETBA</name>
<accession>A0A1I7XQZ5</accession>
<evidence type="ECO:0000313" key="1">
    <source>
        <dbReference type="Proteomes" id="UP000095283"/>
    </source>
</evidence>
<protein>
    <submittedName>
        <fullName evidence="2">Neuropeptide S</fullName>
    </submittedName>
</protein>
<dbReference type="Proteomes" id="UP000095283">
    <property type="component" value="Unplaced"/>
</dbReference>
<keyword evidence="1" id="KW-1185">Reference proteome</keyword>
<evidence type="ECO:0000313" key="2">
    <source>
        <dbReference type="WBParaSite" id="Hba_19953"/>
    </source>
</evidence>